<proteinExistence type="predicted"/>
<name>X1I5K6_9ZZZZ</name>
<feature type="non-terminal residue" evidence="1">
    <location>
        <position position="32"/>
    </location>
</feature>
<protein>
    <submittedName>
        <fullName evidence="1">Uncharacterized protein</fullName>
    </submittedName>
</protein>
<reference evidence="1" key="1">
    <citation type="journal article" date="2014" name="Front. Microbiol.">
        <title>High frequency of phylogenetically diverse reductive dehalogenase-homologous genes in deep subseafloor sedimentary metagenomes.</title>
        <authorList>
            <person name="Kawai M."/>
            <person name="Futagami T."/>
            <person name="Toyoda A."/>
            <person name="Takaki Y."/>
            <person name="Nishi S."/>
            <person name="Hori S."/>
            <person name="Arai W."/>
            <person name="Tsubouchi T."/>
            <person name="Morono Y."/>
            <person name="Uchiyama I."/>
            <person name="Ito T."/>
            <person name="Fujiyama A."/>
            <person name="Inagaki F."/>
            <person name="Takami H."/>
        </authorList>
    </citation>
    <scope>NUCLEOTIDE SEQUENCE</scope>
    <source>
        <strain evidence="1">Expedition CK06-06</strain>
    </source>
</reference>
<organism evidence="1">
    <name type="scientific">marine sediment metagenome</name>
    <dbReference type="NCBI Taxonomy" id="412755"/>
    <lineage>
        <taxon>unclassified sequences</taxon>
        <taxon>metagenomes</taxon>
        <taxon>ecological metagenomes</taxon>
    </lineage>
</organism>
<dbReference type="EMBL" id="BARU01041622">
    <property type="protein sequence ID" value="GAH76952.1"/>
    <property type="molecule type" value="Genomic_DNA"/>
</dbReference>
<evidence type="ECO:0000313" key="1">
    <source>
        <dbReference type="EMBL" id="GAH76952.1"/>
    </source>
</evidence>
<sequence>MNVSNVELVTSNNIMSNKHLLHEKRKNSGFHI</sequence>
<dbReference type="AlphaFoldDB" id="X1I5K6"/>
<gene>
    <name evidence="1" type="ORF">S03H2_64131</name>
</gene>
<comment type="caution">
    <text evidence="1">The sequence shown here is derived from an EMBL/GenBank/DDBJ whole genome shotgun (WGS) entry which is preliminary data.</text>
</comment>
<accession>X1I5K6</accession>